<keyword evidence="1" id="KW-1133">Transmembrane helix</keyword>
<comment type="caution">
    <text evidence="2">The sequence shown here is derived from an EMBL/GenBank/DDBJ whole genome shotgun (WGS) entry which is preliminary data.</text>
</comment>
<protein>
    <submittedName>
        <fullName evidence="2">Uncharacterized protein</fullName>
    </submittedName>
</protein>
<dbReference type="AlphaFoldDB" id="A0A6L9MPE4"/>
<accession>A0A6L9MPE4</accession>
<dbReference type="EMBL" id="JAAAWP010000001">
    <property type="protein sequence ID" value="NDW20006.1"/>
    <property type="molecule type" value="Genomic_DNA"/>
</dbReference>
<keyword evidence="1" id="KW-0472">Membrane</keyword>
<sequence>MEDRINCESEDKKSPSERLFDSNAKVLIWIAIGFFVFSIVIYGVRFWGYQWGETEQFSQFGDFLGGTLNPLLSFITILLLVLSIRYQLEELRLTRFEIGKQLEEQQANNDIQLKIAELNEKSLILPALAESITR</sequence>
<proteinExistence type="predicted"/>
<evidence type="ECO:0000256" key="1">
    <source>
        <dbReference type="SAM" id="Phobius"/>
    </source>
</evidence>
<feature type="transmembrane region" description="Helical" evidence="1">
    <location>
        <begin position="68"/>
        <end position="86"/>
    </location>
</feature>
<evidence type="ECO:0000313" key="2">
    <source>
        <dbReference type="EMBL" id="NDW20006.1"/>
    </source>
</evidence>
<feature type="transmembrane region" description="Helical" evidence="1">
    <location>
        <begin position="26"/>
        <end position="48"/>
    </location>
</feature>
<organism evidence="2 3">
    <name type="scientific">Alteromonas hispanica</name>
    <dbReference type="NCBI Taxonomy" id="315421"/>
    <lineage>
        <taxon>Bacteria</taxon>
        <taxon>Pseudomonadati</taxon>
        <taxon>Pseudomonadota</taxon>
        <taxon>Gammaproteobacteria</taxon>
        <taxon>Alteromonadales</taxon>
        <taxon>Alteromonadaceae</taxon>
        <taxon>Alteromonas/Salinimonas group</taxon>
        <taxon>Alteromonas</taxon>
    </lineage>
</organism>
<name>A0A6L9MPE4_9ALTE</name>
<dbReference type="RefSeq" id="WP_163109162.1">
    <property type="nucleotide sequence ID" value="NZ_JAAAWP010000001.1"/>
</dbReference>
<gene>
    <name evidence="2" type="ORF">GTW09_00490</name>
</gene>
<reference evidence="2 3" key="1">
    <citation type="submission" date="2020-01" db="EMBL/GenBank/DDBJ databases">
        <title>Genomes of bacteria type strains.</title>
        <authorList>
            <person name="Chen J."/>
            <person name="Zhu S."/>
            <person name="Yang J."/>
        </authorList>
    </citation>
    <scope>NUCLEOTIDE SEQUENCE [LARGE SCALE GENOMIC DNA]</scope>
    <source>
        <strain evidence="2 3">LMG 22958</strain>
    </source>
</reference>
<keyword evidence="1" id="KW-0812">Transmembrane</keyword>
<evidence type="ECO:0000313" key="3">
    <source>
        <dbReference type="Proteomes" id="UP000478837"/>
    </source>
</evidence>
<keyword evidence="3" id="KW-1185">Reference proteome</keyword>
<dbReference type="Proteomes" id="UP000478837">
    <property type="component" value="Unassembled WGS sequence"/>
</dbReference>